<protein>
    <submittedName>
        <fullName evidence="1">Uncharacterized protein</fullName>
    </submittedName>
</protein>
<organism evidence="1 2">
    <name type="scientific">Dibothriocephalus latus</name>
    <name type="common">Fish tapeworm</name>
    <name type="synonym">Diphyllobothrium latum</name>
    <dbReference type="NCBI Taxonomy" id="60516"/>
    <lineage>
        <taxon>Eukaryota</taxon>
        <taxon>Metazoa</taxon>
        <taxon>Spiralia</taxon>
        <taxon>Lophotrochozoa</taxon>
        <taxon>Platyhelminthes</taxon>
        <taxon>Cestoda</taxon>
        <taxon>Eucestoda</taxon>
        <taxon>Diphyllobothriidea</taxon>
        <taxon>Diphyllobothriidae</taxon>
        <taxon>Dibothriocephalus</taxon>
    </lineage>
</organism>
<dbReference type="EMBL" id="UYRU01063221">
    <property type="protein sequence ID" value="VDN15670.1"/>
    <property type="molecule type" value="Genomic_DNA"/>
</dbReference>
<reference evidence="1 2" key="1">
    <citation type="submission" date="2018-11" db="EMBL/GenBank/DDBJ databases">
        <authorList>
            <consortium name="Pathogen Informatics"/>
        </authorList>
    </citation>
    <scope>NUCLEOTIDE SEQUENCE [LARGE SCALE GENOMIC DNA]</scope>
</reference>
<dbReference type="Proteomes" id="UP000281553">
    <property type="component" value="Unassembled WGS sequence"/>
</dbReference>
<dbReference type="OrthoDB" id="6269545at2759"/>
<dbReference type="AlphaFoldDB" id="A0A3P7LR25"/>
<evidence type="ECO:0000313" key="2">
    <source>
        <dbReference type="Proteomes" id="UP000281553"/>
    </source>
</evidence>
<evidence type="ECO:0000313" key="1">
    <source>
        <dbReference type="EMBL" id="VDN15670.1"/>
    </source>
</evidence>
<accession>A0A3P7LR25</accession>
<sequence length="63" mass="7232">MIAVFELVYSLKEEMDFSIGQFRDRITQMEQCHEALRTELVTSVAAAKTDATKTVESLRAEHR</sequence>
<name>A0A3P7LR25_DIBLA</name>
<keyword evidence="2" id="KW-1185">Reference proteome</keyword>
<proteinExistence type="predicted"/>
<gene>
    <name evidence="1" type="ORF">DILT_LOCUS11501</name>
</gene>